<evidence type="ECO:0000256" key="2">
    <source>
        <dbReference type="ARBA" id="ARBA00022884"/>
    </source>
</evidence>
<evidence type="ECO:0000313" key="7">
    <source>
        <dbReference type="Proteomes" id="UP000195602"/>
    </source>
</evidence>
<comment type="caution">
    <text evidence="6">The sequence shown here is derived from an EMBL/GenBank/DDBJ whole genome shotgun (WGS) entry which is preliminary data.</text>
</comment>
<accession>A0AA91T4K7</accession>
<protein>
    <submittedName>
        <fullName evidence="6">mRNA-binding protein</fullName>
    </submittedName>
</protein>
<gene>
    <name evidence="6" type="ORF">A9F13_01g08613</name>
</gene>
<dbReference type="PROSITE" id="PS50102">
    <property type="entry name" value="RRM"/>
    <property type="match status" value="1"/>
</dbReference>
<dbReference type="Gene3D" id="3.30.70.330">
    <property type="match status" value="1"/>
</dbReference>
<feature type="compositionally biased region" description="Low complexity" evidence="4">
    <location>
        <begin position="572"/>
        <end position="589"/>
    </location>
</feature>
<feature type="compositionally biased region" description="Low complexity" evidence="4">
    <location>
        <begin position="338"/>
        <end position="378"/>
    </location>
</feature>
<sequence>MSTESNVQYATNGLLMSHLNASGPLGGPNMLQGTFVNSAQNSSPAVTPGAMGAQPTSFKITNLPLDLTQREASLIFTLVSDDIINVDLKDFTIAVHFKNAATCLATGRYLDGKCIFGPAFAPVKVEFVDFDPSMGLAHAFDSSMRLSNQGISPPSSHQISHPTSHPVAPSSSSNASQSSSQAAVPPPGFESFQKRKSVGNQRSRFLFSDPFSGNATPANTAAQNVPGSIDFSDLSGKSLLLMESQNDAREYENLVRDPWAQPQMGFGSNPQTPGLTAPVEWSTQKNPERRRTSAFFNGVQDDESQQQNQQNKQQQQQQQQAQQQQAQQQQAQQQQAQQQQNSSQQQNQQQNQQQSQPQQNQPQSNQPQTTQQHQRQPQTVAAILSQGPTQSNGSLPPLAIPPTPSRNGASSAGSGSQPTSATTPTSGARSSTKDVPDLSLLARVPPPANPADQNPPCNTLYVGNLPPDATEAELRALFSPQKGFRRLSFRTKNQSSSSGSGSSGHNHGPMCFVEFEDVAHATIALAELYGRALPRPNGSNGKGGIRLSFSKNPLGVRGPGNPRRSSTNQQPSSGSTSANGSSYGYQNFH</sequence>
<evidence type="ECO:0000259" key="5">
    <source>
        <dbReference type="PROSITE" id="PS50102"/>
    </source>
</evidence>
<dbReference type="GO" id="GO:0008361">
    <property type="term" value="P:regulation of cell size"/>
    <property type="evidence" value="ECO:0007669"/>
    <property type="project" value="UniProtKB-ARBA"/>
</dbReference>
<dbReference type="KEGG" id="clus:A9F13_01g08613"/>
<dbReference type="FunFam" id="3.30.70.330:FF:000089">
    <property type="entry name" value="RNA binding protein"/>
    <property type="match status" value="1"/>
</dbReference>
<feature type="region of interest" description="Disordered" evidence="4">
    <location>
        <begin position="260"/>
        <end position="288"/>
    </location>
</feature>
<dbReference type="Pfam" id="PF00076">
    <property type="entry name" value="RRM_1"/>
    <property type="match status" value="1"/>
</dbReference>
<dbReference type="Proteomes" id="UP000195602">
    <property type="component" value="Unassembled WGS sequence"/>
</dbReference>
<feature type="domain" description="RRM" evidence="5">
    <location>
        <begin position="458"/>
        <end position="552"/>
    </location>
</feature>
<evidence type="ECO:0000256" key="1">
    <source>
        <dbReference type="ARBA" id="ARBA00022553"/>
    </source>
</evidence>
<name>A0AA91T4K7_CLALS</name>
<feature type="region of interest" description="Disordered" evidence="4">
    <location>
        <begin position="338"/>
        <end position="461"/>
    </location>
</feature>
<feature type="region of interest" description="Disordered" evidence="4">
    <location>
        <begin position="533"/>
        <end position="589"/>
    </location>
</feature>
<evidence type="ECO:0000313" key="6">
    <source>
        <dbReference type="EMBL" id="OVF11357.1"/>
    </source>
</evidence>
<feature type="region of interest" description="Disordered" evidence="4">
    <location>
        <begin position="147"/>
        <end position="195"/>
    </location>
</feature>
<proteinExistence type="predicted"/>
<feature type="region of interest" description="Disordered" evidence="4">
    <location>
        <begin position="485"/>
        <end position="507"/>
    </location>
</feature>
<reference evidence="6 7" key="1">
    <citation type="submission" date="2017-04" db="EMBL/GenBank/DDBJ databases">
        <title>Draft genome of the yeast Clavispora lusitaniae type strain CBS 6936.</title>
        <authorList>
            <person name="Durrens P."/>
            <person name="Klopp C."/>
            <person name="Biteau N."/>
            <person name="Fitton-Ouhabi V."/>
            <person name="Dementhon K."/>
            <person name="Accoceberry I."/>
            <person name="Sherman D.J."/>
            <person name="Noel T."/>
        </authorList>
    </citation>
    <scope>NUCLEOTIDE SEQUENCE [LARGE SCALE GENOMIC DNA]</scope>
    <source>
        <strain evidence="6 7">CBS 6936</strain>
    </source>
</reference>
<organism evidence="6 7">
    <name type="scientific">Clavispora lusitaniae</name>
    <name type="common">Candida lusitaniae</name>
    <dbReference type="NCBI Taxonomy" id="36911"/>
    <lineage>
        <taxon>Eukaryota</taxon>
        <taxon>Fungi</taxon>
        <taxon>Dikarya</taxon>
        <taxon>Ascomycota</taxon>
        <taxon>Saccharomycotina</taxon>
        <taxon>Pichiomycetes</taxon>
        <taxon>Metschnikowiaceae</taxon>
        <taxon>Clavispora</taxon>
    </lineage>
</organism>
<dbReference type="GO" id="GO:0003723">
    <property type="term" value="F:RNA binding"/>
    <property type="evidence" value="ECO:0007669"/>
    <property type="project" value="UniProtKB-UniRule"/>
</dbReference>
<evidence type="ECO:0000256" key="4">
    <source>
        <dbReference type="SAM" id="MobiDB-lite"/>
    </source>
</evidence>
<dbReference type="InterPro" id="IPR000504">
    <property type="entry name" value="RRM_dom"/>
</dbReference>
<dbReference type="PANTHER" id="PTHR10501">
    <property type="entry name" value="U1 SMALL NUCLEAR RIBONUCLEOPROTEIN A/U2 SMALL NUCLEAR RIBONUCLEOPROTEIN B"/>
    <property type="match status" value="1"/>
</dbReference>
<dbReference type="EMBL" id="LYUB02000001">
    <property type="protein sequence ID" value="OVF11357.1"/>
    <property type="molecule type" value="Genomic_DNA"/>
</dbReference>
<dbReference type="SMART" id="SM00360">
    <property type="entry name" value="RRM"/>
    <property type="match status" value="1"/>
</dbReference>
<dbReference type="AlphaFoldDB" id="A0AA91T4K7"/>
<feature type="compositionally biased region" description="Low complexity" evidence="4">
    <location>
        <begin position="495"/>
        <end position="504"/>
    </location>
</feature>
<dbReference type="InterPro" id="IPR035979">
    <property type="entry name" value="RBD_domain_sf"/>
</dbReference>
<evidence type="ECO:0000256" key="3">
    <source>
        <dbReference type="PROSITE-ProRule" id="PRU00176"/>
    </source>
</evidence>
<feature type="compositionally biased region" description="Low complexity" evidence="4">
    <location>
        <begin position="152"/>
        <end position="183"/>
    </location>
</feature>
<keyword evidence="1" id="KW-0597">Phosphoprotein</keyword>
<dbReference type="SUPFAM" id="SSF54928">
    <property type="entry name" value="RNA-binding domain, RBD"/>
    <property type="match status" value="1"/>
</dbReference>
<feature type="compositionally biased region" description="Low complexity" evidence="4">
    <location>
        <begin position="405"/>
        <end position="430"/>
    </location>
</feature>
<dbReference type="InterPro" id="IPR012677">
    <property type="entry name" value="Nucleotide-bd_a/b_plait_sf"/>
</dbReference>
<keyword evidence="2 3" id="KW-0694">RNA-binding</keyword>